<name>A0A1F7Y9V5_9BACT</name>
<reference evidence="1 2" key="1">
    <citation type="journal article" date="2016" name="Nat. Commun.">
        <title>Thousands of microbial genomes shed light on interconnected biogeochemical processes in an aquifer system.</title>
        <authorList>
            <person name="Anantharaman K."/>
            <person name="Brown C.T."/>
            <person name="Hug L.A."/>
            <person name="Sharon I."/>
            <person name="Castelle C.J."/>
            <person name="Probst A.J."/>
            <person name="Thomas B.C."/>
            <person name="Singh A."/>
            <person name="Wilkins M.J."/>
            <person name="Karaoz U."/>
            <person name="Brodie E.L."/>
            <person name="Williams K.H."/>
            <person name="Hubbard S.S."/>
            <person name="Banfield J.F."/>
        </authorList>
    </citation>
    <scope>NUCLEOTIDE SEQUENCE [LARGE SCALE GENOMIC DNA]</scope>
</reference>
<proteinExistence type="predicted"/>
<accession>A0A1F7Y9V5</accession>
<evidence type="ECO:0008006" key="3">
    <source>
        <dbReference type="Google" id="ProtNLM"/>
    </source>
</evidence>
<dbReference type="EMBL" id="MGGI01000034">
    <property type="protein sequence ID" value="OGM24126.1"/>
    <property type="molecule type" value="Genomic_DNA"/>
</dbReference>
<sequence>MNYYHDLITQKSWQVLKSLSGKFKFILIGGWATYLYTKALKSKDIDMVIGFSELEKIRTDFDVTKNDRLKKYEARREEVEIDIYVPYYSNPGIPAEEIGKWTQSIEAIVLPKSELLILLKQHAFKNRKGTPKGRKDFLDIISLLTNADFNWDFYKKMIHEYSTIELLKELEEELRITFEVPELDLNRHNFSRLKKSWLQEFSKLEA</sequence>
<dbReference type="AlphaFoldDB" id="A0A1F7Y9V5"/>
<organism evidence="1 2">
    <name type="scientific">Candidatus Woesebacteria bacterium RIFCSPHIGHO2_01_FULL_39_28</name>
    <dbReference type="NCBI Taxonomy" id="1802496"/>
    <lineage>
        <taxon>Bacteria</taxon>
        <taxon>Candidatus Woeseibacteriota</taxon>
    </lineage>
</organism>
<evidence type="ECO:0000313" key="2">
    <source>
        <dbReference type="Proteomes" id="UP000178851"/>
    </source>
</evidence>
<comment type="caution">
    <text evidence="1">The sequence shown here is derived from an EMBL/GenBank/DDBJ whole genome shotgun (WGS) entry which is preliminary data.</text>
</comment>
<dbReference type="Proteomes" id="UP000178851">
    <property type="component" value="Unassembled WGS sequence"/>
</dbReference>
<evidence type="ECO:0000313" key="1">
    <source>
        <dbReference type="EMBL" id="OGM24126.1"/>
    </source>
</evidence>
<protein>
    <recommendedName>
        <fullName evidence="3">Nucleotidyl transferase AbiEii/AbiGii toxin family protein</fullName>
    </recommendedName>
</protein>
<gene>
    <name evidence="1" type="ORF">A2627_03585</name>
</gene>